<proteinExistence type="predicted"/>
<dbReference type="EMBL" id="JBJUVG010000039">
    <property type="protein sequence ID" value="MFM9414546.1"/>
    <property type="molecule type" value="Genomic_DNA"/>
</dbReference>
<accession>A0ABW9H122</accession>
<keyword evidence="2" id="KW-1185">Reference proteome</keyword>
<evidence type="ECO:0000313" key="1">
    <source>
        <dbReference type="EMBL" id="MFM9414546.1"/>
    </source>
</evidence>
<gene>
    <name evidence="1" type="ORF">ACKQTC_09235</name>
</gene>
<feature type="non-terminal residue" evidence="1">
    <location>
        <position position="1"/>
    </location>
</feature>
<dbReference type="RefSeq" id="WP_408978152.1">
    <property type="nucleotide sequence ID" value="NZ_JBJUVG010000039.1"/>
</dbReference>
<organism evidence="1 2">
    <name type="scientific">Peptococcus simiae</name>
    <dbReference type="NCBI Taxonomy" id="1643805"/>
    <lineage>
        <taxon>Bacteria</taxon>
        <taxon>Bacillati</taxon>
        <taxon>Bacillota</taxon>
        <taxon>Clostridia</taxon>
        <taxon>Eubacteriales</taxon>
        <taxon>Peptococcaceae</taxon>
        <taxon>Peptococcus</taxon>
    </lineage>
</organism>
<evidence type="ECO:0000313" key="2">
    <source>
        <dbReference type="Proteomes" id="UP001631949"/>
    </source>
</evidence>
<dbReference type="Proteomes" id="UP001631949">
    <property type="component" value="Unassembled WGS sequence"/>
</dbReference>
<comment type="caution">
    <text evidence="1">The sequence shown here is derived from an EMBL/GenBank/DDBJ whole genome shotgun (WGS) entry which is preliminary data.</text>
</comment>
<sequence>VWKDIKVTDVLDTSRLTFYRDSLTINGVPKAWGSDFKYQANSSSMLDTLTIPVGDIQPGKATIIQFKVLHANDGADKPYVNQATAESK</sequence>
<protein>
    <submittedName>
        <fullName evidence="1">Uncharacterized protein</fullName>
    </submittedName>
</protein>
<reference evidence="1 2" key="1">
    <citation type="journal article" date="2016" name="Int. J. Syst. Evol. Microbiol.">
        <title>Peptococcus simiae sp. nov., isolated from rhesus macaque faeces and emended description of the genus Peptococcus.</title>
        <authorList>
            <person name="Shkoporov A.N."/>
            <person name="Efimov B.A."/>
            <person name="Kondova I."/>
            <person name="Ouwerling B."/>
            <person name="Chaplin A.V."/>
            <person name="Shcherbakova V.A."/>
            <person name="Langermans J.A.M."/>
        </authorList>
    </citation>
    <scope>NUCLEOTIDE SEQUENCE [LARGE SCALE GENOMIC DNA]</scope>
    <source>
        <strain evidence="1 2">M108</strain>
    </source>
</reference>
<feature type="non-terminal residue" evidence="1">
    <location>
        <position position="88"/>
    </location>
</feature>
<name>A0ABW9H122_9FIRM</name>